<sequence length="319" mass="34932">MTGKPKRKAASKGAFLNRTVLVTGSAGFIGSSLLPRLVPLASRVIAWDRSHDVRDKKTWKLAVKHADTLVLLAAQTSAVYANNHPLEDVSVNLLPVVHFIDECRRTGRRPDVIFAGTVTEVGLTADYPVDESFPELPRTVYDIDKLAAEKYLRYYGLEMGGRSVTLRLGNVYGPGPLARRDRGVVNRMVRAALLGKPLTVFGKGNEVRDYNYIDDVADAFVRAGQKIGPLSGHVYVLGSGKGFTISQMAGLIAEEVEASTGKKIAVKHVQPPKHSLSIESRSFVADSKAFSKATGWRSRTSLRDGIQSTIAYYSKNFKR</sequence>
<dbReference type="PANTHER" id="PTHR43000">
    <property type="entry name" value="DTDP-D-GLUCOSE 4,6-DEHYDRATASE-RELATED"/>
    <property type="match status" value="1"/>
</dbReference>
<dbReference type="InterPro" id="IPR036291">
    <property type="entry name" value="NAD(P)-bd_dom_sf"/>
</dbReference>
<dbReference type="AlphaFoldDB" id="A0A1G1VNI3"/>
<evidence type="ECO:0000313" key="4">
    <source>
        <dbReference type="Proteomes" id="UP000179069"/>
    </source>
</evidence>
<dbReference type="InterPro" id="IPR001509">
    <property type="entry name" value="Epimerase_deHydtase"/>
</dbReference>
<name>A0A1G1VNI3_9BACT</name>
<comment type="similarity">
    <text evidence="1">Belongs to the NAD(P)-dependent epimerase/dehydratase family.</text>
</comment>
<feature type="domain" description="NAD-dependent epimerase/dehydratase" evidence="2">
    <location>
        <begin position="20"/>
        <end position="238"/>
    </location>
</feature>
<gene>
    <name evidence="3" type="ORF">A2785_02380</name>
</gene>
<accession>A0A1G1VNI3</accession>
<dbReference type="Proteomes" id="UP000179069">
    <property type="component" value="Unassembled WGS sequence"/>
</dbReference>
<dbReference type="Pfam" id="PF01370">
    <property type="entry name" value="Epimerase"/>
    <property type="match status" value="1"/>
</dbReference>
<dbReference type="SUPFAM" id="SSF51735">
    <property type="entry name" value="NAD(P)-binding Rossmann-fold domains"/>
    <property type="match status" value="1"/>
</dbReference>
<comment type="caution">
    <text evidence="3">The sequence shown here is derived from an EMBL/GenBank/DDBJ whole genome shotgun (WGS) entry which is preliminary data.</text>
</comment>
<evidence type="ECO:0000313" key="3">
    <source>
        <dbReference type="EMBL" id="OGY16959.1"/>
    </source>
</evidence>
<protein>
    <recommendedName>
        <fullName evidence="2">NAD-dependent epimerase/dehydratase domain-containing protein</fullName>
    </recommendedName>
</protein>
<evidence type="ECO:0000256" key="1">
    <source>
        <dbReference type="ARBA" id="ARBA00007637"/>
    </source>
</evidence>
<organism evidence="3 4">
    <name type="scientific">Candidatus Chisholmbacteria bacterium RIFCSPHIGHO2_01_FULL_49_18</name>
    <dbReference type="NCBI Taxonomy" id="1797590"/>
    <lineage>
        <taxon>Bacteria</taxon>
        <taxon>Candidatus Chisholmiibacteriota</taxon>
    </lineage>
</organism>
<proteinExistence type="inferred from homology"/>
<reference evidence="3 4" key="1">
    <citation type="journal article" date="2016" name="Nat. Commun.">
        <title>Thousands of microbial genomes shed light on interconnected biogeochemical processes in an aquifer system.</title>
        <authorList>
            <person name="Anantharaman K."/>
            <person name="Brown C.T."/>
            <person name="Hug L.A."/>
            <person name="Sharon I."/>
            <person name="Castelle C.J."/>
            <person name="Probst A.J."/>
            <person name="Thomas B.C."/>
            <person name="Singh A."/>
            <person name="Wilkins M.J."/>
            <person name="Karaoz U."/>
            <person name="Brodie E.L."/>
            <person name="Williams K.H."/>
            <person name="Hubbard S.S."/>
            <person name="Banfield J.F."/>
        </authorList>
    </citation>
    <scope>NUCLEOTIDE SEQUENCE [LARGE SCALE GENOMIC DNA]</scope>
</reference>
<dbReference type="EMBL" id="MHCI01000008">
    <property type="protein sequence ID" value="OGY16959.1"/>
    <property type="molecule type" value="Genomic_DNA"/>
</dbReference>
<dbReference type="Gene3D" id="3.40.50.720">
    <property type="entry name" value="NAD(P)-binding Rossmann-like Domain"/>
    <property type="match status" value="1"/>
</dbReference>
<evidence type="ECO:0000259" key="2">
    <source>
        <dbReference type="Pfam" id="PF01370"/>
    </source>
</evidence>